<sequence>MNSFDWSSIRTRLGIKDSKQVTTYSEATIKATARTVVDELVAEKISLDELRHDVLKMQAKSAGMTWTEPMIIVEIFDLFFATAMARIEELHVENIRLQIILEEFEVISSPEDTELEEWDVITGDDVADFVVI</sequence>
<reference evidence="1" key="1">
    <citation type="submission" date="2023-06" db="EMBL/GenBank/DDBJ databases">
        <title>Genome-scale phylogeny and comparative genomics of the fungal order Sordariales.</title>
        <authorList>
            <consortium name="Lawrence Berkeley National Laboratory"/>
            <person name="Hensen N."/>
            <person name="Bonometti L."/>
            <person name="Westerberg I."/>
            <person name="Brannstrom I.O."/>
            <person name="Guillou S."/>
            <person name="Cros-Aarteil S."/>
            <person name="Calhoun S."/>
            <person name="Haridas S."/>
            <person name="Kuo A."/>
            <person name="Mondo S."/>
            <person name="Pangilinan J."/>
            <person name="Riley R."/>
            <person name="Labutti K."/>
            <person name="Andreopoulos B."/>
            <person name="Lipzen A."/>
            <person name="Chen C."/>
            <person name="Yanf M."/>
            <person name="Daum C."/>
            <person name="Ng V."/>
            <person name="Clum A."/>
            <person name="Steindorff A."/>
            <person name="Ohm R."/>
            <person name="Martin F."/>
            <person name="Silar P."/>
            <person name="Natvig D."/>
            <person name="Lalanne C."/>
            <person name="Gautier V."/>
            <person name="Ament-Velasquez S.L."/>
            <person name="Kruys A."/>
            <person name="Hutchinson M.I."/>
            <person name="Powell A.J."/>
            <person name="Barry K."/>
            <person name="Miller A.N."/>
            <person name="Grigoriev I.V."/>
            <person name="Debuchy R."/>
            <person name="Gladieux P."/>
            <person name="Thoren M.H."/>
            <person name="Johannesson H."/>
        </authorList>
    </citation>
    <scope>NUCLEOTIDE SEQUENCE</scope>
    <source>
        <strain evidence="1">CBS 307.81</strain>
    </source>
</reference>
<protein>
    <submittedName>
        <fullName evidence="1">Uncharacterized protein</fullName>
    </submittedName>
</protein>
<dbReference type="Proteomes" id="UP001174997">
    <property type="component" value="Unassembled WGS sequence"/>
</dbReference>
<proteinExistence type="predicted"/>
<organism evidence="1 2">
    <name type="scientific">Cercophora samala</name>
    <dbReference type="NCBI Taxonomy" id="330535"/>
    <lineage>
        <taxon>Eukaryota</taxon>
        <taxon>Fungi</taxon>
        <taxon>Dikarya</taxon>
        <taxon>Ascomycota</taxon>
        <taxon>Pezizomycotina</taxon>
        <taxon>Sordariomycetes</taxon>
        <taxon>Sordariomycetidae</taxon>
        <taxon>Sordariales</taxon>
        <taxon>Lasiosphaeriaceae</taxon>
        <taxon>Cercophora</taxon>
    </lineage>
</organism>
<dbReference type="EMBL" id="JAULSY010000037">
    <property type="protein sequence ID" value="KAK0669918.1"/>
    <property type="molecule type" value="Genomic_DNA"/>
</dbReference>
<name>A0AA40DDP7_9PEZI</name>
<comment type="caution">
    <text evidence="1">The sequence shown here is derived from an EMBL/GenBank/DDBJ whole genome shotgun (WGS) entry which is preliminary data.</text>
</comment>
<keyword evidence="2" id="KW-1185">Reference proteome</keyword>
<dbReference type="AlphaFoldDB" id="A0AA40DDP7"/>
<evidence type="ECO:0000313" key="2">
    <source>
        <dbReference type="Proteomes" id="UP001174997"/>
    </source>
</evidence>
<gene>
    <name evidence="1" type="ORF">QBC41DRAFT_302044</name>
</gene>
<evidence type="ECO:0000313" key="1">
    <source>
        <dbReference type="EMBL" id="KAK0669918.1"/>
    </source>
</evidence>
<accession>A0AA40DDP7</accession>